<dbReference type="InterPro" id="IPR022280">
    <property type="entry name" value="PRTRC_protein-B"/>
</dbReference>
<keyword evidence="2" id="KW-1185">Reference proteome</keyword>
<reference evidence="1 2" key="1">
    <citation type="submission" date="2018-08" db="EMBL/GenBank/DDBJ databases">
        <title>Sphingobium sp. EO9.</title>
        <authorList>
            <person name="Park Y."/>
            <person name="Kim K.H."/>
            <person name="Jeon C.O."/>
        </authorList>
    </citation>
    <scope>NUCLEOTIDE SEQUENCE [LARGE SCALE GENOMIC DNA]</scope>
    <source>
        <strain evidence="1 2">EO9</strain>
    </source>
</reference>
<dbReference type="OrthoDB" id="7494324at2"/>
<evidence type="ECO:0000313" key="1">
    <source>
        <dbReference type="EMBL" id="RJG52970.1"/>
    </source>
</evidence>
<protein>
    <submittedName>
        <fullName evidence="1">PRTRC system protein B</fullName>
    </submittedName>
</protein>
<evidence type="ECO:0000313" key="2">
    <source>
        <dbReference type="Proteomes" id="UP000283469"/>
    </source>
</evidence>
<dbReference type="AlphaFoldDB" id="A0A418YNZ5"/>
<dbReference type="InterPro" id="IPR032787">
    <property type="entry name" value="Prok-E2_D"/>
</dbReference>
<dbReference type="Pfam" id="PF14460">
    <property type="entry name" value="Prok-E2_D"/>
    <property type="match status" value="1"/>
</dbReference>
<dbReference type="NCBIfam" id="TIGR03737">
    <property type="entry name" value="PRTRC_B"/>
    <property type="match status" value="1"/>
</dbReference>
<dbReference type="Proteomes" id="UP000283469">
    <property type="component" value="Unassembled WGS sequence"/>
</dbReference>
<comment type="caution">
    <text evidence="1">The sequence shown here is derived from an EMBL/GenBank/DDBJ whole genome shotgun (WGS) entry which is preliminary data.</text>
</comment>
<dbReference type="RefSeq" id="WP_119748877.1">
    <property type="nucleotide sequence ID" value="NZ_QVRA01000020.1"/>
</dbReference>
<gene>
    <name evidence="1" type="ORF">D0Z70_18215</name>
</gene>
<accession>A0A418YNZ5</accession>
<name>A0A418YNZ5_9SPHN</name>
<proteinExistence type="predicted"/>
<sequence length="278" mass="30464">MPDHSTHFEAMSSGMILTNAILLYRSQGSRNSHAYGASGQDACAFASMHAVEHTNEDHPAIAAGVPLTRAHLRQWTEALGRSVAPELLPTNMLVAHADMLAWWVPAQVRPAWFALASPPAGLRILHERIIAAVPYPAHLFVATRSGLGVYALPANERPTAETRLLHSPILNVFVGGQLCWGNIPRPRSFSIASIPDYERAVFESWSTHPNPGQELTVTGKGGLIRLWDDLAARGAKRFPVRRLKPLSFAGCRQPVRNARHTAPDPVTVGALIARWNRR</sequence>
<organism evidence="1 2">
    <name type="scientific">Sphingobium terrigena</name>
    <dbReference type="NCBI Taxonomy" id="2304063"/>
    <lineage>
        <taxon>Bacteria</taxon>
        <taxon>Pseudomonadati</taxon>
        <taxon>Pseudomonadota</taxon>
        <taxon>Alphaproteobacteria</taxon>
        <taxon>Sphingomonadales</taxon>
        <taxon>Sphingomonadaceae</taxon>
        <taxon>Sphingobium</taxon>
    </lineage>
</organism>
<dbReference type="EMBL" id="QVRA01000020">
    <property type="protein sequence ID" value="RJG52970.1"/>
    <property type="molecule type" value="Genomic_DNA"/>
</dbReference>